<reference evidence="1" key="2">
    <citation type="journal article" date="2015" name="Data Brief">
        <title>Shoot transcriptome of the giant reed, Arundo donax.</title>
        <authorList>
            <person name="Barrero R.A."/>
            <person name="Guerrero F.D."/>
            <person name="Moolhuijzen P."/>
            <person name="Goolsby J.A."/>
            <person name="Tidwell J."/>
            <person name="Bellgard S.E."/>
            <person name="Bellgard M.I."/>
        </authorList>
    </citation>
    <scope>NUCLEOTIDE SEQUENCE</scope>
    <source>
        <tissue evidence="1">Shoot tissue taken approximately 20 cm above the soil surface</tissue>
    </source>
</reference>
<dbReference type="EMBL" id="GBRH01192207">
    <property type="protein sequence ID" value="JAE05689.1"/>
    <property type="molecule type" value="Transcribed_RNA"/>
</dbReference>
<proteinExistence type="predicted"/>
<protein>
    <submittedName>
        <fullName evidence="1">Uncharacterized protein</fullName>
    </submittedName>
</protein>
<name>A0A0A9F3B4_ARUDO</name>
<accession>A0A0A9F3B4</accession>
<reference evidence="1" key="1">
    <citation type="submission" date="2014-09" db="EMBL/GenBank/DDBJ databases">
        <authorList>
            <person name="Magalhaes I.L.F."/>
            <person name="Oliveira U."/>
            <person name="Santos F.R."/>
            <person name="Vidigal T.H.D.A."/>
            <person name="Brescovit A.D."/>
            <person name="Santos A.J."/>
        </authorList>
    </citation>
    <scope>NUCLEOTIDE SEQUENCE</scope>
    <source>
        <tissue evidence="1">Shoot tissue taken approximately 20 cm above the soil surface</tissue>
    </source>
</reference>
<organism evidence="1">
    <name type="scientific">Arundo donax</name>
    <name type="common">Giant reed</name>
    <name type="synonym">Donax arundinaceus</name>
    <dbReference type="NCBI Taxonomy" id="35708"/>
    <lineage>
        <taxon>Eukaryota</taxon>
        <taxon>Viridiplantae</taxon>
        <taxon>Streptophyta</taxon>
        <taxon>Embryophyta</taxon>
        <taxon>Tracheophyta</taxon>
        <taxon>Spermatophyta</taxon>
        <taxon>Magnoliopsida</taxon>
        <taxon>Liliopsida</taxon>
        <taxon>Poales</taxon>
        <taxon>Poaceae</taxon>
        <taxon>PACMAD clade</taxon>
        <taxon>Arundinoideae</taxon>
        <taxon>Arundineae</taxon>
        <taxon>Arundo</taxon>
    </lineage>
</organism>
<sequence>MGCVSSAKLPMVVSLSEIDRKTFTIAFFLDNKFYSCALQYSHLSATDKHHLA</sequence>
<evidence type="ECO:0000313" key="1">
    <source>
        <dbReference type="EMBL" id="JAE05689.1"/>
    </source>
</evidence>
<dbReference type="AlphaFoldDB" id="A0A0A9F3B4"/>